<dbReference type="SUPFAM" id="SSF55729">
    <property type="entry name" value="Acyl-CoA N-acyltransferases (Nat)"/>
    <property type="match status" value="1"/>
</dbReference>
<accession>A0ABT2JVK8</accession>
<dbReference type="InterPro" id="IPR016181">
    <property type="entry name" value="Acyl_CoA_acyltransferase"/>
</dbReference>
<proteinExistence type="predicted"/>
<dbReference type="RefSeq" id="WP_260219251.1">
    <property type="nucleotide sequence ID" value="NZ_JAJAGO010000008.1"/>
</dbReference>
<dbReference type="EMBL" id="JAJAGO010000008">
    <property type="protein sequence ID" value="MCT2591930.1"/>
    <property type="molecule type" value="Genomic_DNA"/>
</dbReference>
<evidence type="ECO:0000313" key="3">
    <source>
        <dbReference type="Proteomes" id="UP001156389"/>
    </source>
</evidence>
<dbReference type="Pfam" id="PF24553">
    <property type="entry name" value="Rv0428c_C"/>
    <property type="match status" value="1"/>
</dbReference>
<dbReference type="InterPro" id="IPR000182">
    <property type="entry name" value="GNAT_dom"/>
</dbReference>
<keyword evidence="3" id="KW-1185">Reference proteome</keyword>
<evidence type="ECO:0000259" key="1">
    <source>
        <dbReference type="PROSITE" id="PS51186"/>
    </source>
</evidence>
<evidence type="ECO:0000313" key="2">
    <source>
        <dbReference type="EMBL" id="MCT2591930.1"/>
    </source>
</evidence>
<name>A0ABT2JVK8_9ACTN</name>
<dbReference type="PROSITE" id="PS51186">
    <property type="entry name" value="GNAT"/>
    <property type="match status" value="1"/>
</dbReference>
<dbReference type="CDD" id="cd04301">
    <property type="entry name" value="NAT_SF"/>
    <property type="match status" value="1"/>
</dbReference>
<dbReference type="InterPro" id="IPR056935">
    <property type="entry name" value="Rv0428c-like_C"/>
</dbReference>
<organism evidence="2 3">
    <name type="scientific">Streptomyces gossypii</name>
    <dbReference type="NCBI Taxonomy" id="2883101"/>
    <lineage>
        <taxon>Bacteria</taxon>
        <taxon>Bacillati</taxon>
        <taxon>Actinomycetota</taxon>
        <taxon>Actinomycetes</taxon>
        <taxon>Kitasatosporales</taxon>
        <taxon>Streptomycetaceae</taxon>
        <taxon>Streptomyces</taxon>
    </lineage>
</organism>
<comment type="caution">
    <text evidence="2">The sequence shown here is derived from an EMBL/GenBank/DDBJ whole genome shotgun (WGS) entry which is preliminary data.</text>
</comment>
<sequence length="363" mass="38714">MEFTISGQLEVRISPDDVGKRVSVRSLTGPDEPSATFTDTVGVLTSWTDGVLKITRRDGTGVSLQESAVVAGKTVPPPPDRRRGVPAAAVPELQEVAARGWPALETERLGEWTLRASPVTPHGADPVADQPREGFTARGNSVLPLGSCGLDWETALREIVRWYAARGLPAKIQVTTEAGGGRPGATRTDERLAAALADRGWTAERHAQMRTGALAPLADREPDARVLLHRELSPEWLSLYGRASDDSHSTAARVLSGGPSVWFATVPRTGPEAAEADGPPAAIGRCVVDGRWAGFAAIEVAPDQRRQGLAEAVMAELARHALAEGASAGYLQVEPDNTAATALYDGLGFTVHHLYHYRRAPRE</sequence>
<feature type="domain" description="N-acetyltransferase" evidence="1">
    <location>
        <begin position="222"/>
        <end position="363"/>
    </location>
</feature>
<dbReference type="Proteomes" id="UP001156389">
    <property type="component" value="Unassembled WGS sequence"/>
</dbReference>
<gene>
    <name evidence="2" type="ORF">LHJ74_18835</name>
</gene>
<dbReference type="Gene3D" id="3.40.630.30">
    <property type="match status" value="1"/>
</dbReference>
<protein>
    <submittedName>
        <fullName evidence="2">GNAT family N-acetyltransferase</fullName>
    </submittedName>
</protein>
<reference evidence="2 3" key="1">
    <citation type="submission" date="2021-10" db="EMBL/GenBank/DDBJ databases">
        <title>Streptomyces gossypii sp. nov., isolated from soil collected from cotton field.</title>
        <authorList>
            <person name="Ge X."/>
            <person name="Chen X."/>
            <person name="Liu W."/>
        </authorList>
    </citation>
    <scope>NUCLEOTIDE SEQUENCE [LARGE SCALE GENOMIC DNA]</scope>
    <source>
        <strain evidence="2 3">N2-109</strain>
    </source>
</reference>